<evidence type="ECO:0000313" key="1">
    <source>
        <dbReference type="EMBL" id="KKQ28094.1"/>
    </source>
</evidence>
<protein>
    <submittedName>
        <fullName evidence="1">Uncharacterized protein</fullName>
    </submittedName>
</protein>
<accession>A0A0G0IVD7</accession>
<dbReference type="Proteomes" id="UP000034849">
    <property type="component" value="Unassembled WGS sequence"/>
</dbReference>
<dbReference type="STRING" id="1619046.US42_C0002G0049"/>
<gene>
    <name evidence="1" type="ORF">US42_C0002G0049</name>
</gene>
<reference evidence="1 2" key="1">
    <citation type="journal article" date="2015" name="Nature">
        <title>rRNA introns, odd ribosomes, and small enigmatic genomes across a large radiation of phyla.</title>
        <authorList>
            <person name="Brown C.T."/>
            <person name="Hug L.A."/>
            <person name="Thomas B.C."/>
            <person name="Sharon I."/>
            <person name="Castelle C.J."/>
            <person name="Singh A."/>
            <person name="Wilkins M.J."/>
            <person name="Williams K.H."/>
            <person name="Banfield J.F."/>
        </authorList>
    </citation>
    <scope>NUCLEOTIDE SEQUENCE [LARGE SCALE GENOMIC DNA]</scope>
</reference>
<proteinExistence type="predicted"/>
<dbReference type="EMBL" id="LBSX01000002">
    <property type="protein sequence ID" value="KKQ28094.1"/>
    <property type="molecule type" value="Genomic_DNA"/>
</dbReference>
<evidence type="ECO:0000313" key="2">
    <source>
        <dbReference type="Proteomes" id="UP000034849"/>
    </source>
</evidence>
<name>A0A0G0IVD7_9BACT</name>
<comment type="caution">
    <text evidence="1">The sequence shown here is derived from an EMBL/GenBank/DDBJ whole genome shotgun (WGS) entry which is preliminary data.</text>
</comment>
<organism evidence="1 2">
    <name type="scientific">Candidatus Magasanikbacteria bacterium GW2011_GWC2_37_14</name>
    <dbReference type="NCBI Taxonomy" id="1619046"/>
    <lineage>
        <taxon>Bacteria</taxon>
        <taxon>Candidatus Magasanikiibacteriota</taxon>
    </lineage>
</organism>
<dbReference type="AlphaFoldDB" id="A0A0G0IVD7"/>
<sequence length="40" mass="4452">MADCPQCGMPMDEDISCPKCDACDQCCKCFEGEETLEENE</sequence>